<dbReference type="CDD" id="cd11418">
    <property type="entry name" value="bHLH_TS_ASCL"/>
    <property type="match status" value="1"/>
</dbReference>
<dbReference type="OrthoDB" id="6241467at2759"/>
<dbReference type="Proteomes" id="UP000005408">
    <property type="component" value="Unassembled WGS sequence"/>
</dbReference>
<organism evidence="4 5">
    <name type="scientific">Magallana gigas</name>
    <name type="common">Pacific oyster</name>
    <name type="synonym">Crassostrea gigas</name>
    <dbReference type="NCBI Taxonomy" id="29159"/>
    <lineage>
        <taxon>Eukaryota</taxon>
        <taxon>Metazoa</taxon>
        <taxon>Spiralia</taxon>
        <taxon>Lophotrochozoa</taxon>
        <taxon>Mollusca</taxon>
        <taxon>Bivalvia</taxon>
        <taxon>Autobranchia</taxon>
        <taxon>Pteriomorphia</taxon>
        <taxon>Ostreida</taxon>
        <taxon>Ostreoidea</taxon>
        <taxon>Ostreidae</taxon>
        <taxon>Magallana</taxon>
    </lineage>
</organism>
<evidence type="ECO:0000313" key="5">
    <source>
        <dbReference type="Proteomes" id="UP000005408"/>
    </source>
</evidence>
<dbReference type="AlphaFoldDB" id="A0A8W8J706"/>
<reference evidence="4" key="1">
    <citation type="submission" date="2022-08" db="UniProtKB">
        <authorList>
            <consortium name="EnsemblMetazoa"/>
        </authorList>
    </citation>
    <scope>IDENTIFICATION</scope>
    <source>
        <strain evidence="4">05x7-T-G4-1.051#20</strain>
    </source>
</reference>
<evidence type="ECO:0000313" key="4">
    <source>
        <dbReference type="EnsemblMetazoa" id="G16991.1:cds"/>
    </source>
</evidence>
<evidence type="ECO:0000256" key="1">
    <source>
        <dbReference type="ARBA" id="ARBA00023125"/>
    </source>
</evidence>
<protein>
    <recommendedName>
        <fullName evidence="3">BHLH domain-containing protein</fullName>
    </recommendedName>
</protein>
<dbReference type="GO" id="GO:0000981">
    <property type="term" value="F:DNA-binding transcription factor activity, RNA polymerase II-specific"/>
    <property type="evidence" value="ECO:0007669"/>
    <property type="project" value="TreeGrafter"/>
</dbReference>
<keyword evidence="5" id="KW-1185">Reference proteome</keyword>
<keyword evidence="1" id="KW-0238">DNA-binding</keyword>
<dbReference type="SUPFAM" id="SSF47459">
    <property type="entry name" value="HLH, helix-loop-helix DNA-binding domain"/>
    <property type="match status" value="1"/>
</dbReference>
<accession>A0A8W8J706</accession>
<dbReference type="Gene3D" id="4.10.280.10">
    <property type="entry name" value="Helix-loop-helix DNA-binding domain"/>
    <property type="match status" value="1"/>
</dbReference>
<dbReference type="PANTHER" id="PTHR23349:SF108">
    <property type="entry name" value="BHLH DOMAIN-CONTAINING PROTEIN"/>
    <property type="match status" value="1"/>
</dbReference>
<dbReference type="PANTHER" id="PTHR23349">
    <property type="entry name" value="BASIC HELIX-LOOP-HELIX TRANSCRIPTION FACTOR, TWIST"/>
    <property type="match status" value="1"/>
</dbReference>
<feature type="compositionally biased region" description="Polar residues" evidence="2">
    <location>
        <begin position="185"/>
        <end position="200"/>
    </location>
</feature>
<dbReference type="SMART" id="SM00353">
    <property type="entry name" value="HLH"/>
    <property type="match status" value="1"/>
</dbReference>
<name>A0A8W8J706_MAGGI</name>
<dbReference type="InterPro" id="IPR011598">
    <property type="entry name" value="bHLH_dom"/>
</dbReference>
<dbReference type="PROSITE" id="PS50888">
    <property type="entry name" value="BHLH"/>
    <property type="match status" value="1"/>
</dbReference>
<dbReference type="GO" id="GO:0000977">
    <property type="term" value="F:RNA polymerase II transcription regulatory region sequence-specific DNA binding"/>
    <property type="evidence" value="ECO:0007669"/>
    <property type="project" value="TreeGrafter"/>
</dbReference>
<dbReference type="GO" id="GO:0046983">
    <property type="term" value="F:protein dimerization activity"/>
    <property type="evidence" value="ECO:0007669"/>
    <property type="project" value="InterPro"/>
</dbReference>
<dbReference type="Pfam" id="PF00010">
    <property type="entry name" value="HLH"/>
    <property type="match status" value="1"/>
</dbReference>
<proteinExistence type="predicted"/>
<dbReference type="GO" id="GO:0032502">
    <property type="term" value="P:developmental process"/>
    <property type="evidence" value="ECO:0007669"/>
    <property type="project" value="TreeGrafter"/>
</dbReference>
<dbReference type="InterPro" id="IPR050283">
    <property type="entry name" value="E-box_TF_Regulators"/>
</dbReference>
<feature type="compositionally biased region" description="Basic and acidic residues" evidence="2">
    <location>
        <begin position="141"/>
        <end position="161"/>
    </location>
</feature>
<evidence type="ECO:0000259" key="3">
    <source>
        <dbReference type="PROSITE" id="PS50888"/>
    </source>
</evidence>
<dbReference type="OMA" id="QNIRERH"/>
<feature type="region of interest" description="Disordered" evidence="2">
    <location>
        <begin position="141"/>
        <end position="206"/>
    </location>
</feature>
<sequence length="221" mass="25070">MDVFCEPKVSSCRFSPASEVVQAGGHSEDALDGIQKSGCTGMTVRYRNRGKKSGGKSAYRHVPHSEKPPHLVARRNARERRRVEAVNEAFQRLRKRVTGEVKQKRLSKVRTLRVAIDYINKLQTMIMDHDQTMHEKHCIQVNPKRDRVASRRSPETSKGTDYDSFPVRSRDSSESGTIMFDMSTEDNNSTGWQSSSTSGEEQYFPEYGSLGMREISILPDL</sequence>
<dbReference type="EnsemblMetazoa" id="G16991.1">
    <property type="protein sequence ID" value="G16991.1:cds"/>
    <property type="gene ID" value="G16991"/>
</dbReference>
<feature type="domain" description="BHLH" evidence="3">
    <location>
        <begin position="70"/>
        <end position="122"/>
    </location>
</feature>
<evidence type="ECO:0000256" key="2">
    <source>
        <dbReference type="SAM" id="MobiDB-lite"/>
    </source>
</evidence>
<dbReference type="InterPro" id="IPR036638">
    <property type="entry name" value="HLH_DNA-bd_sf"/>
</dbReference>